<dbReference type="InterPro" id="IPR010569">
    <property type="entry name" value="Myotubularin-like_Pase_dom"/>
</dbReference>
<dbReference type="OrthoDB" id="5838449at2759"/>
<organism evidence="5">
    <name type="scientific">Soboliphyme baturini</name>
    <dbReference type="NCBI Taxonomy" id="241478"/>
    <lineage>
        <taxon>Eukaryota</taxon>
        <taxon>Metazoa</taxon>
        <taxon>Ecdysozoa</taxon>
        <taxon>Nematoda</taxon>
        <taxon>Enoplea</taxon>
        <taxon>Dorylaimia</taxon>
        <taxon>Dioctophymatida</taxon>
        <taxon>Dioctophymatoidea</taxon>
        <taxon>Soboliphymatidae</taxon>
        <taxon>Soboliphyme</taxon>
    </lineage>
</organism>
<dbReference type="WBParaSite" id="SBAD_0001246501-mRNA-1">
    <property type="protein sequence ID" value="SBAD_0001246501-mRNA-1"/>
    <property type="gene ID" value="SBAD_0001246501"/>
</dbReference>
<name>A0A183J863_9BILA</name>
<evidence type="ECO:0000313" key="3">
    <source>
        <dbReference type="EMBL" id="VDP45116.1"/>
    </source>
</evidence>
<dbReference type="Gene3D" id="2.30.29.30">
    <property type="entry name" value="Pleckstrin-homology domain (PH domain)/Phosphotyrosine-binding domain (PTB)"/>
    <property type="match status" value="1"/>
</dbReference>
<reference evidence="3 4" key="2">
    <citation type="submission" date="2018-11" db="EMBL/GenBank/DDBJ databases">
        <authorList>
            <consortium name="Pathogen Informatics"/>
        </authorList>
    </citation>
    <scope>NUCLEOTIDE SEQUENCE [LARGE SCALE GENOMIC DNA]</scope>
</reference>
<proteinExistence type="inferred from homology"/>
<reference evidence="5" key="1">
    <citation type="submission" date="2016-06" db="UniProtKB">
        <authorList>
            <consortium name="WormBaseParasite"/>
        </authorList>
    </citation>
    <scope>IDENTIFICATION</scope>
</reference>
<dbReference type="GO" id="GO:0016020">
    <property type="term" value="C:membrane"/>
    <property type="evidence" value="ECO:0007669"/>
    <property type="project" value="TreeGrafter"/>
</dbReference>
<dbReference type="InterPro" id="IPR029021">
    <property type="entry name" value="Prot-tyrosine_phosphatase-like"/>
</dbReference>
<evidence type="ECO:0000313" key="4">
    <source>
        <dbReference type="Proteomes" id="UP000270296"/>
    </source>
</evidence>
<dbReference type="PANTHER" id="PTHR10807">
    <property type="entry name" value="MYOTUBULARIN-RELATED"/>
    <property type="match status" value="1"/>
</dbReference>
<keyword evidence="4" id="KW-1185">Reference proteome</keyword>
<gene>
    <name evidence="3" type="ORF">SBAD_LOCUS12061</name>
</gene>
<protein>
    <submittedName>
        <fullName evidence="5">Myotubularin phosphatase domain-containing protein</fullName>
    </submittedName>
</protein>
<dbReference type="AlphaFoldDB" id="A0A183J863"/>
<dbReference type="InterPro" id="IPR030564">
    <property type="entry name" value="Myotubularin"/>
</dbReference>
<dbReference type="SUPFAM" id="SSF52799">
    <property type="entry name" value="(Phosphotyrosine protein) phosphatases II"/>
    <property type="match status" value="1"/>
</dbReference>
<dbReference type="GO" id="GO:0005737">
    <property type="term" value="C:cytoplasm"/>
    <property type="evidence" value="ECO:0007669"/>
    <property type="project" value="TreeGrafter"/>
</dbReference>
<feature type="domain" description="Myotubularin phosphatase" evidence="2">
    <location>
        <begin position="64"/>
        <end position="151"/>
    </location>
</feature>
<dbReference type="PROSITE" id="PS51339">
    <property type="entry name" value="PPASE_MYOTUBULARIN"/>
    <property type="match status" value="1"/>
</dbReference>
<dbReference type="Proteomes" id="UP000270296">
    <property type="component" value="Unassembled WGS sequence"/>
</dbReference>
<dbReference type="GO" id="GO:0052629">
    <property type="term" value="F:phosphatidylinositol-3,5-bisphosphate 3-phosphatase activity"/>
    <property type="evidence" value="ECO:0007669"/>
    <property type="project" value="TreeGrafter"/>
</dbReference>
<dbReference type="SUPFAM" id="SSF50729">
    <property type="entry name" value="PH domain-like"/>
    <property type="match status" value="1"/>
</dbReference>
<dbReference type="InterPro" id="IPR011993">
    <property type="entry name" value="PH-like_dom_sf"/>
</dbReference>
<dbReference type="GO" id="GO:0046856">
    <property type="term" value="P:phosphatidylinositol dephosphorylation"/>
    <property type="evidence" value="ECO:0007669"/>
    <property type="project" value="TreeGrafter"/>
</dbReference>
<evidence type="ECO:0000256" key="1">
    <source>
        <dbReference type="ARBA" id="ARBA00007471"/>
    </source>
</evidence>
<dbReference type="EMBL" id="UZAM01016888">
    <property type="protein sequence ID" value="VDP45116.1"/>
    <property type="molecule type" value="Genomic_DNA"/>
</dbReference>
<comment type="similarity">
    <text evidence="1">Belongs to the protein-tyrosine phosphatase family. Non-receptor class myotubularin subfamily.</text>
</comment>
<evidence type="ECO:0000259" key="2">
    <source>
        <dbReference type="PROSITE" id="PS51339"/>
    </source>
</evidence>
<accession>A0A183J863</accession>
<sequence length="151" mass="17871">MSRGEDCYGFEVFCKDFRSVKFASRQENHSRRKLYECLQMYSFPVSNKLTLFAFESSERFSFDGWSIYEPEKEYARMGIPNDTWRLTKINSHYDFADTYPAILCVPASADDEDLKKVASFRSKNRIPVRLVFLVYCRALYVRTFILNMKLV</sequence>
<dbReference type="GO" id="GO:0004438">
    <property type="term" value="F:phosphatidylinositol-3-phosphate phosphatase activity"/>
    <property type="evidence" value="ECO:0007669"/>
    <property type="project" value="TreeGrafter"/>
</dbReference>
<dbReference type="PANTHER" id="PTHR10807:SF128">
    <property type="entry name" value="PHOSPHATIDYLINOSITOL-3,5-BISPHOSPHATE 3-PHOSPHATASE"/>
    <property type="match status" value="1"/>
</dbReference>
<evidence type="ECO:0000313" key="5">
    <source>
        <dbReference type="WBParaSite" id="SBAD_0001246501-mRNA-1"/>
    </source>
</evidence>
<dbReference type="Pfam" id="PF06602">
    <property type="entry name" value="Myotub-related"/>
    <property type="match status" value="1"/>
</dbReference>